<dbReference type="Proteomes" id="UP000827872">
    <property type="component" value="Linkage Group LG06"/>
</dbReference>
<sequence>MFPCPVKLKASAIFCFQICFRNTLQLQLFLESHRMLADCITHRRLFLQAAATNNQMFYYYPNSTGASPYKCFTERVVVHANRVYSRNLLFSSLAQKLQVQRTSIDLEREAVKGNGFLRSSVEQC</sequence>
<evidence type="ECO:0000313" key="2">
    <source>
        <dbReference type="Proteomes" id="UP000827872"/>
    </source>
</evidence>
<gene>
    <name evidence="1" type="ORF">K3G42_007503</name>
</gene>
<protein>
    <submittedName>
        <fullName evidence="1">Uncharacterized protein</fullName>
    </submittedName>
</protein>
<dbReference type="EMBL" id="CM037619">
    <property type="protein sequence ID" value="KAH8006535.1"/>
    <property type="molecule type" value="Genomic_DNA"/>
</dbReference>
<reference evidence="1" key="1">
    <citation type="submission" date="2021-08" db="EMBL/GenBank/DDBJ databases">
        <title>The first chromosome-level gecko genome reveals the dynamic sex chromosomes of Neotropical dwarf geckos (Sphaerodactylidae: Sphaerodactylus).</title>
        <authorList>
            <person name="Pinto B.J."/>
            <person name="Keating S.E."/>
            <person name="Gamble T."/>
        </authorList>
    </citation>
    <scope>NUCLEOTIDE SEQUENCE</scope>
    <source>
        <strain evidence="1">TG3544</strain>
    </source>
</reference>
<comment type="caution">
    <text evidence="1">The sequence shown here is derived from an EMBL/GenBank/DDBJ whole genome shotgun (WGS) entry which is preliminary data.</text>
</comment>
<organism evidence="1 2">
    <name type="scientific">Sphaerodactylus townsendi</name>
    <dbReference type="NCBI Taxonomy" id="933632"/>
    <lineage>
        <taxon>Eukaryota</taxon>
        <taxon>Metazoa</taxon>
        <taxon>Chordata</taxon>
        <taxon>Craniata</taxon>
        <taxon>Vertebrata</taxon>
        <taxon>Euteleostomi</taxon>
        <taxon>Lepidosauria</taxon>
        <taxon>Squamata</taxon>
        <taxon>Bifurcata</taxon>
        <taxon>Gekkota</taxon>
        <taxon>Sphaerodactylidae</taxon>
        <taxon>Sphaerodactylus</taxon>
    </lineage>
</organism>
<accession>A0ACB8FML7</accession>
<name>A0ACB8FML7_9SAUR</name>
<evidence type="ECO:0000313" key="1">
    <source>
        <dbReference type="EMBL" id="KAH8006535.1"/>
    </source>
</evidence>
<proteinExistence type="predicted"/>
<keyword evidence="2" id="KW-1185">Reference proteome</keyword>